<dbReference type="InterPro" id="IPR029063">
    <property type="entry name" value="SAM-dependent_MTases_sf"/>
</dbReference>
<dbReference type="InterPro" id="IPR006365">
    <property type="entry name" value="Cbl_synth_CobL"/>
</dbReference>
<gene>
    <name evidence="7" type="ORF">BJL86_1616</name>
</gene>
<dbReference type="CDD" id="cd11644">
    <property type="entry name" value="Precorrin-6Y-MT"/>
    <property type="match status" value="1"/>
</dbReference>
<dbReference type="GO" id="GO:0008276">
    <property type="term" value="F:protein methyltransferase activity"/>
    <property type="evidence" value="ECO:0007669"/>
    <property type="project" value="InterPro"/>
</dbReference>
<evidence type="ECO:0000256" key="4">
    <source>
        <dbReference type="ARBA" id="ARBA00022679"/>
    </source>
</evidence>
<protein>
    <submittedName>
        <fullName evidence="7">Precorrin-6Y C(5,15)-methyltransferase [decarboxylating]</fullName>
    </submittedName>
</protein>
<dbReference type="RefSeq" id="WP_197487506.1">
    <property type="nucleotide sequence ID" value="NZ_CP015961.1"/>
</dbReference>
<dbReference type="PIRSF" id="PIRSF036428">
    <property type="entry name" value="CobL"/>
    <property type="match status" value="1"/>
</dbReference>
<dbReference type="PANTHER" id="PTHR43182">
    <property type="entry name" value="COBALT-PRECORRIN-6B C(15)-METHYLTRANSFERASE (DECARBOXYLATING)"/>
    <property type="match status" value="1"/>
</dbReference>
<dbReference type="Gene3D" id="3.40.1010.10">
    <property type="entry name" value="Cobalt-precorrin-4 Transmethylase, Domain 1"/>
    <property type="match status" value="1"/>
</dbReference>
<dbReference type="GO" id="GO:0009236">
    <property type="term" value="P:cobalamin biosynthetic process"/>
    <property type="evidence" value="ECO:0007669"/>
    <property type="project" value="UniProtKB-UniPathway"/>
</dbReference>
<evidence type="ECO:0000256" key="1">
    <source>
        <dbReference type="ARBA" id="ARBA00004953"/>
    </source>
</evidence>
<comment type="pathway">
    <text evidence="1">Cofactor biosynthesis; adenosylcobalamin biosynthesis.</text>
</comment>
<dbReference type="InterPro" id="IPR014008">
    <property type="entry name" value="Cbl_synth_MTase_CbiT"/>
</dbReference>
<dbReference type="Proteomes" id="UP000186104">
    <property type="component" value="Chromosome"/>
</dbReference>
<dbReference type="NCBIfam" id="TIGR02469">
    <property type="entry name" value="CbiT"/>
    <property type="match status" value="1"/>
</dbReference>
<dbReference type="InterPro" id="IPR014777">
    <property type="entry name" value="4pyrrole_Mease_sub1"/>
</dbReference>
<evidence type="ECO:0000313" key="7">
    <source>
        <dbReference type="EMBL" id="ANI92393.1"/>
    </source>
</evidence>
<keyword evidence="8" id="KW-1185">Reference proteome</keyword>
<evidence type="ECO:0000259" key="6">
    <source>
        <dbReference type="Pfam" id="PF00590"/>
    </source>
</evidence>
<keyword evidence="2" id="KW-0169">Cobalamin biosynthesis</keyword>
<dbReference type="InterPro" id="IPR035996">
    <property type="entry name" value="4pyrrol_Methylase_sf"/>
</dbReference>
<evidence type="ECO:0000256" key="5">
    <source>
        <dbReference type="ARBA" id="ARBA00022691"/>
    </source>
</evidence>
<dbReference type="KEGG" id="dtm:BJL86_1616"/>
<keyword evidence="3 7" id="KW-0489">Methyltransferase</keyword>
<evidence type="ECO:0000256" key="3">
    <source>
        <dbReference type="ARBA" id="ARBA00022603"/>
    </source>
</evidence>
<dbReference type="AlphaFoldDB" id="A0A173LKI1"/>
<keyword evidence="5" id="KW-0949">S-adenosyl-L-methionine</keyword>
<dbReference type="NCBIfam" id="TIGR02467">
    <property type="entry name" value="CbiE"/>
    <property type="match status" value="1"/>
</dbReference>
<dbReference type="STRING" id="499555.BJL86_1616"/>
<proteinExistence type="predicted"/>
<evidence type="ECO:0000256" key="2">
    <source>
        <dbReference type="ARBA" id="ARBA00022573"/>
    </source>
</evidence>
<name>A0A173LKI1_9ACTN</name>
<dbReference type="SUPFAM" id="SSF53790">
    <property type="entry name" value="Tetrapyrrole methylase"/>
    <property type="match status" value="1"/>
</dbReference>
<dbReference type="InterPro" id="IPR050714">
    <property type="entry name" value="Cobalamin_biosynth_MTase"/>
</dbReference>
<dbReference type="PANTHER" id="PTHR43182:SF1">
    <property type="entry name" value="COBALT-PRECORRIN-7 C(5)-METHYLTRANSFERASE"/>
    <property type="match status" value="1"/>
</dbReference>
<accession>A0A173LKI1</accession>
<dbReference type="Pfam" id="PF00590">
    <property type="entry name" value="TP_methylase"/>
    <property type="match status" value="1"/>
</dbReference>
<dbReference type="InterPro" id="IPR012818">
    <property type="entry name" value="CbiE"/>
</dbReference>
<dbReference type="Gene3D" id="3.40.50.150">
    <property type="entry name" value="Vaccinia Virus protein VP39"/>
    <property type="match status" value="1"/>
</dbReference>
<dbReference type="SUPFAM" id="SSF53335">
    <property type="entry name" value="S-adenosyl-L-methionine-dependent methyltransferases"/>
    <property type="match status" value="1"/>
</dbReference>
<dbReference type="GO" id="GO:0032259">
    <property type="term" value="P:methylation"/>
    <property type="evidence" value="ECO:0007669"/>
    <property type="project" value="UniProtKB-KW"/>
</dbReference>
<sequence>MRGADARGEDRHLTIIGIGVDGLAGLSPRARAALDGATAIHGSPRQLALLDGADALSAIPRKPLSRPLMPGLVGDVREALDHGGVFLASGDPMFFGLGATIARIVPDFGGHIVSIPSPSSVSLAAARLGWPLAEIPTVNLLTRSPAMLLPHMFPGARFFVLCANAEGPASVAEYLATQGAGRARVHVLSDMTPDAGKHHVATASDLAEHTVGEWSDLVMLAVEMPSGTWAGPPHGLASRTPGLADEVFEHDGQLTKQIPRSVVIGLLRPYPGALLWDIGGGSGSISIEWIRAAAGARSECFEADPDRRARIERNARGLGIDVDHHVLQLRGAAPQIAPTTSYAPLADAPDAVFIGGGVTAEGMLDWAWGALRAGGRLVATAVTAEAEAILRAHRDAHGGQMLRLGVEHLRPLGRYSGWQPTRNLVIYFCDKHEQPNAGESALQEGGPEAI</sequence>
<dbReference type="EMBL" id="CP015961">
    <property type="protein sequence ID" value="ANI92393.1"/>
    <property type="molecule type" value="Genomic_DNA"/>
</dbReference>
<feature type="domain" description="Tetrapyrrole methylase" evidence="6">
    <location>
        <begin position="13"/>
        <end position="206"/>
    </location>
</feature>
<dbReference type="InterPro" id="IPR000878">
    <property type="entry name" value="4pyrrol_Mease"/>
</dbReference>
<evidence type="ECO:0000313" key="8">
    <source>
        <dbReference type="Proteomes" id="UP000186104"/>
    </source>
</evidence>
<organism evidence="7 8">
    <name type="scientific">Dietzia timorensis</name>
    <dbReference type="NCBI Taxonomy" id="499555"/>
    <lineage>
        <taxon>Bacteria</taxon>
        <taxon>Bacillati</taxon>
        <taxon>Actinomycetota</taxon>
        <taxon>Actinomycetes</taxon>
        <taxon>Mycobacteriales</taxon>
        <taxon>Dietziaceae</taxon>
        <taxon>Dietzia</taxon>
    </lineage>
</organism>
<dbReference type="UniPathway" id="UPA00148"/>
<reference evidence="7 8" key="1">
    <citation type="submission" date="2016-06" db="EMBL/GenBank/DDBJ databases">
        <title>Complete genome sequence of a saline-alkali tolerant type strain Dietzia timorensis ID05-A0528T.</title>
        <authorList>
            <person name="Wu X."/>
        </authorList>
    </citation>
    <scope>NUCLEOTIDE SEQUENCE [LARGE SCALE GENOMIC DNA]</scope>
    <source>
        <strain evidence="7 8">ID05-A0528</strain>
    </source>
</reference>
<keyword evidence="4 7" id="KW-0808">Transferase</keyword>